<evidence type="ECO:0000313" key="3">
    <source>
        <dbReference type="Proteomes" id="UP000076738"/>
    </source>
</evidence>
<evidence type="ECO:0000256" key="1">
    <source>
        <dbReference type="SAM" id="MobiDB-lite"/>
    </source>
</evidence>
<feature type="region of interest" description="Disordered" evidence="1">
    <location>
        <begin position="43"/>
        <end position="85"/>
    </location>
</feature>
<name>A0A167FN16_CALVF</name>
<evidence type="ECO:0000313" key="2">
    <source>
        <dbReference type="EMBL" id="KZO89671.1"/>
    </source>
</evidence>
<gene>
    <name evidence="2" type="ORF">CALVIDRAFT_543374</name>
</gene>
<protein>
    <submittedName>
        <fullName evidence="2">Uncharacterized protein</fullName>
    </submittedName>
</protein>
<reference evidence="2 3" key="1">
    <citation type="journal article" date="2016" name="Mol. Biol. Evol.">
        <title>Comparative Genomics of Early-Diverging Mushroom-Forming Fungi Provides Insights into the Origins of Lignocellulose Decay Capabilities.</title>
        <authorList>
            <person name="Nagy L.G."/>
            <person name="Riley R."/>
            <person name="Tritt A."/>
            <person name="Adam C."/>
            <person name="Daum C."/>
            <person name="Floudas D."/>
            <person name="Sun H."/>
            <person name="Yadav J.S."/>
            <person name="Pangilinan J."/>
            <person name="Larsson K.H."/>
            <person name="Matsuura K."/>
            <person name="Barry K."/>
            <person name="Labutti K."/>
            <person name="Kuo R."/>
            <person name="Ohm R.A."/>
            <person name="Bhattacharya S.S."/>
            <person name="Shirouzu T."/>
            <person name="Yoshinaga Y."/>
            <person name="Martin F.M."/>
            <person name="Grigoriev I.V."/>
            <person name="Hibbett D.S."/>
        </authorList>
    </citation>
    <scope>NUCLEOTIDE SEQUENCE [LARGE SCALE GENOMIC DNA]</scope>
    <source>
        <strain evidence="2 3">TUFC12733</strain>
    </source>
</reference>
<accession>A0A167FN16</accession>
<proteinExistence type="predicted"/>
<organism evidence="2 3">
    <name type="scientific">Calocera viscosa (strain TUFC12733)</name>
    <dbReference type="NCBI Taxonomy" id="1330018"/>
    <lineage>
        <taxon>Eukaryota</taxon>
        <taxon>Fungi</taxon>
        <taxon>Dikarya</taxon>
        <taxon>Basidiomycota</taxon>
        <taxon>Agaricomycotina</taxon>
        <taxon>Dacrymycetes</taxon>
        <taxon>Dacrymycetales</taxon>
        <taxon>Dacrymycetaceae</taxon>
        <taxon>Calocera</taxon>
    </lineage>
</organism>
<dbReference type="AlphaFoldDB" id="A0A167FN16"/>
<sequence length="85" mass="9130">MISVFGQLSGNGLGNLNNNVMYNILGYIPPAVQLALNLGPADRTLSPPLVPSQRHSPTTHPAKKHRPRLLPCRSSLPAPQTVLIT</sequence>
<dbReference type="Proteomes" id="UP000076738">
    <property type="component" value="Unassembled WGS sequence"/>
</dbReference>
<dbReference type="EMBL" id="KV417372">
    <property type="protein sequence ID" value="KZO89671.1"/>
    <property type="molecule type" value="Genomic_DNA"/>
</dbReference>
<keyword evidence="3" id="KW-1185">Reference proteome</keyword>